<feature type="domain" description="Glycosyl transferase family 1" evidence="1">
    <location>
        <begin position="182"/>
        <end position="340"/>
    </location>
</feature>
<dbReference type="Proteomes" id="UP000078534">
    <property type="component" value="Unassembled WGS sequence"/>
</dbReference>
<dbReference type="EMBL" id="LWSG01000005">
    <property type="protein sequence ID" value="OAS88187.1"/>
    <property type="molecule type" value="Genomic_DNA"/>
</dbReference>
<reference evidence="3" key="1">
    <citation type="submission" date="2016-04" db="EMBL/GenBank/DDBJ databases">
        <authorList>
            <person name="Lyu Z."/>
            <person name="Lyu W."/>
        </authorList>
    </citation>
    <scope>NUCLEOTIDE SEQUENCE [LARGE SCALE GENOMIC DNA]</scope>
    <source>
        <strain evidence="3">C44</strain>
    </source>
</reference>
<gene>
    <name evidence="2" type="ORF">A6K24_17585</name>
</gene>
<dbReference type="CDD" id="cd03820">
    <property type="entry name" value="GT4_AmsD-like"/>
    <property type="match status" value="1"/>
</dbReference>
<dbReference type="PANTHER" id="PTHR12526:SF630">
    <property type="entry name" value="GLYCOSYLTRANSFERASE"/>
    <property type="match status" value="1"/>
</dbReference>
<evidence type="ECO:0000259" key="1">
    <source>
        <dbReference type="Pfam" id="PF00534"/>
    </source>
</evidence>
<dbReference type="InterPro" id="IPR001296">
    <property type="entry name" value="Glyco_trans_1"/>
</dbReference>
<evidence type="ECO:0000313" key="2">
    <source>
        <dbReference type="EMBL" id="OAS88187.1"/>
    </source>
</evidence>
<dbReference type="Gene3D" id="3.40.50.2000">
    <property type="entry name" value="Glycogen Phosphorylase B"/>
    <property type="match status" value="2"/>
</dbReference>
<dbReference type="GO" id="GO:0016757">
    <property type="term" value="F:glycosyltransferase activity"/>
    <property type="evidence" value="ECO:0007669"/>
    <property type="project" value="InterPro"/>
</dbReference>
<protein>
    <recommendedName>
        <fullName evidence="1">Glycosyl transferase family 1 domain-containing protein</fullName>
    </recommendedName>
</protein>
<dbReference type="PANTHER" id="PTHR12526">
    <property type="entry name" value="GLYCOSYLTRANSFERASE"/>
    <property type="match status" value="1"/>
</dbReference>
<accession>A0A179T2A9</accession>
<dbReference type="OrthoDB" id="9787617at2"/>
<proteinExistence type="predicted"/>
<evidence type="ECO:0000313" key="3">
    <source>
        <dbReference type="Proteomes" id="UP000078534"/>
    </source>
</evidence>
<dbReference type="STRING" id="152268.A6K24_17585"/>
<name>A0A179T2A9_9BACI</name>
<sequence>MDKKFKICFFSGDISRNGGTERVSTIIANELVKRGHEVSFLSYRNGLKSYYYIDERIPLYSLGMENYNGFLSRKLMPYKKLISFFKTNKTDIVIDIDVLLSIYTLPIKKIIGTKIISWEHFNLRENRIKTRVIARRLATFCSDSIVTLNKNDMENYVGITPSFYKNKIRYIYNPAIAKYETKTNLKNKTVIAVGRLTYQKNFHLLIKLWKEIEILNPKWNLIIVGEGEDKKSLDELISHLGVKNVVITGFKENIEKIYEESSIMVMTSRYEGLPMVLLEGQKKGLPIVAFNCPTGPAEIIINGRNGYLIDIGDQQEFIKKLHELINDYDKLKEFSSNAIKDSEKFNLTSIIDNWIKLFYKLN</sequence>
<dbReference type="Pfam" id="PF00534">
    <property type="entry name" value="Glycos_transf_1"/>
    <property type="match status" value="1"/>
</dbReference>
<dbReference type="SUPFAM" id="SSF53756">
    <property type="entry name" value="UDP-Glycosyltransferase/glycogen phosphorylase"/>
    <property type="match status" value="1"/>
</dbReference>
<dbReference type="AlphaFoldDB" id="A0A179T2A9"/>
<organism evidence="2 3">
    <name type="scientific">Metabacillus litoralis</name>
    <dbReference type="NCBI Taxonomy" id="152268"/>
    <lineage>
        <taxon>Bacteria</taxon>
        <taxon>Bacillati</taxon>
        <taxon>Bacillota</taxon>
        <taxon>Bacilli</taxon>
        <taxon>Bacillales</taxon>
        <taxon>Bacillaceae</taxon>
        <taxon>Metabacillus</taxon>
    </lineage>
</organism>
<dbReference type="RefSeq" id="WP_066328848.1">
    <property type="nucleotide sequence ID" value="NZ_LWSG01000005.1"/>
</dbReference>
<comment type="caution">
    <text evidence="2">The sequence shown here is derived from an EMBL/GenBank/DDBJ whole genome shotgun (WGS) entry which is preliminary data.</text>
</comment>
<keyword evidence="3" id="KW-1185">Reference proteome</keyword>